<proteinExistence type="predicted"/>
<gene>
    <name evidence="1" type="ORF">RIMI_LOCUS8072156</name>
</gene>
<comment type="caution">
    <text evidence="1">The sequence shown here is derived from an EMBL/GenBank/DDBJ whole genome shotgun (WGS) entry which is preliminary data.</text>
</comment>
<accession>A0ABN9LDR2</accession>
<dbReference type="EMBL" id="CAUEEQ010015737">
    <property type="protein sequence ID" value="CAJ0939569.1"/>
    <property type="molecule type" value="Genomic_DNA"/>
</dbReference>
<dbReference type="Proteomes" id="UP001176940">
    <property type="component" value="Unassembled WGS sequence"/>
</dbReference>
<organism evidence="1 2">
    <name type="scientific">Ranitomeya imitator</name>
    <name type="common">mimic poison frog</name>
    <dbReference type="NCBI Taxonomy" id="111125"/>
    <lineage>
        <taxon>Eukaryota</taxon>
        <taxon>Metazoa</taxon>
        <taxon>Chordata</taxon>
        <taxon>Craniata</taxon>
        <taxon>Vertebrata</taxon>
        <taxon>Euteleostomi</taxon>
        <taxon>Amphibia</taxon>
        <taxon>Batrachia</taxon>
        <taxon>Anura</taxon>
        <taxon>Neobatrachia</taxon>
        <taxon>Hyloidea</taxon>
        <taxon>Dendrobatidae</taxon>
        <taxon>Dendrobatinae</taxon>
        <taxon>Ranitomeya</taxon>
    </lineage>
</organism>
<reference evidence="1" key="1">
    <citation type="submission" date="2023-07" db="EMBL/GenBank/DDBJ databases">
        <authorList>
            <person name="Stuckert A."/>
        </authorList>
    </citation>
    <scope>NUCLEOTIDE SEQUENCE</scope>
</reference>
<name>A0ABN9LDR2_9NEOB</name>
<evidence type="ECO:0000313" key="1">
    <source>
        <dbReference type="EMBL" id="CAJ0939569.1"/>
    </source>
</evidence>
<evidence type="ECO:0000313" key="2">
    <source>
        <dbReference type="Proteomes" id="UP001176940"/>
    </source>
</evidence>
<sequence>MPRARSPVGDRGSCAQALRHIPLVLLADQNMKIMSIPPMTLGQLISIIINPQWIIQNVMI</sequence>
<protein>
    <submittedName>
        <fullName evidence="1">Uncharacterized protein</fullName>
    </submittedName>
</protein>
<keyword evidence="2" id="KW-1185">Reference proteome</keyword>